<evidence type="ECO:0000256" key="4">
    <source>
        <dbReference type="ARBA" id="ARBA00022692"/>
    </source>
</evidence>
<keyword evidence="3" id="KW-1003">Cell membrane</keyword>
<dbReference type="Gene3D" id="3.40.720.10">
    <property type="entry name" value="Alkaline Phosphatase, subunit A"/>
    <property type="match status" value="1"/>
</dbReference>
<proteinExistence type="predicted"/>
<feature type="transmembrane region" description="Helical" evidence="7">
    <location>
        <begin position="133"/>
        <end position="151"/>
    </location>
</feature>
<dbReference type="Proteomes" id="UP000289841">
    <property type="component" value="Chromosome"/>
</dbReference>
<dbReference type="RefSeq" id="WP_026390611.1">
    <property type="nucleotide sequence ID" value="NZ_LR215048.1"/>
</dbReference>
<feature type="transmembrane region" description="Helical" evidence="7">
    <location>
        <begin position="76"/>
        <end position="96"/>
    </location>
</feature>
<dbReference type="KEGG" id="aaxa:NCTC10138_00430"/>
<dbReference type="InterPro" id="IPR017850">
    <property type="entry name" value="Alkaline_phosphatase_core_sf"/>
</dbReference>
<evidence type="ECO:0000256" key="2">
    <source>
        <dbReference type="ARBA" id="ARBA00004936"/>
    </source>
</evidence>
<comment type="subcellular location">
    <subcellularLocation>
        <location evidence="1">Cell membrane</location>
        <topology evidence="1">Multi-pass membrane protein</topology>
    </subcellularLocation>
</comment>
<gene>
    <name evidence="9" type="primary">ltaS_2</name>
    <name evidence="9" type="ORF">NCTC10138_00430</name>
</gene>
<keyword evidence="4 7" id="KW-0812">Transmembrane</keyword>
<feature type="transmembrane region" description="Helical" evidence="7">
    <location>
        <begin position="9"/>
        <end position="28"/>
    </location>
</feature>
<dbReference type="Pfam" id="PF00884">
    <property type="entry name" value="Sulfatase"/>
    <property type="match status" value="1"/>
</dbReference>
<keyword evidence="6 7" id="KW-0472">Membrane</keyword>
<keyword evidence="5 7" id="KW-1133">Transmembrane helix</keyword>
<evidence type="ECO:0000313" key="9">
    <source>
        <dbReference type="EMBL" id="VEU80074.1"/>
    </source>
</evidence>
<dbReference type="InterPro" id="IPR000917">
    <property type="entry name" value="Sulfatase_N"/>
</dbReference>
<accession>A0A449BCA0</accession>
<name>A0A449BCA0_HAPAX</name>
<feature type="transmembrane region" description="Helical" evidence="7">
    <location>
        <begin position="48"/>
        <end position="69"/>
    </location>
</feature>
<evidence type="ECO:0000256" key="1">
    <source>
        <dbReference type="ARBA" id="ARBA00004651"/>
    </source>
</evidence>
<sequence length="723" mass="83946">MQEKESKKTYYKFVIAFIVLNVLATYIVTTEALNRYIIAFDYTTMGVINSLIGNIAFLLLVFFLITLVVKKPKSRMFVMLSLTFALNTSLFAINVYNRYYGTSFTFKALSIFRNPSEGFGFTIIYEAIRELVTYYRVILFLPFVVLAIMYFKSKKKGIKELEIKKPTIKLALSKFLLVSSLVVINLGVFGTTIQGKEIIESAKPTYATQNLGLYNYLVLDLMGFDYDTVEVNEENVKDILDRYNKNKDEYTNIIDGKKYSKNVKLSDVENINGQLIDNLNPEDSINGILKDYNLVLVHLETFNHFLLEMPKVNKYLYNLKALLEESYVFNNFHTNVGLGTSFDAELAVLTGLLPNGTSTLSWDFDKTIPEKNFDFQSVPKMFNELGYKTNSFHGNSEQFYNRIEAHPNLFGFNKFNGRDTILKDLGYEDSLEGLLDLKEKYGHDAGMWISDRATFKYFNDKINYEYEMNEKFMSFVITMLPHTPFYYDPYYPNPLETDLYDQEFIKSIDIVTLKYLNYMKYYNEMFKYMFEDVNGYGTDYEYSEDNLYKRKKIAYVFYGDHGSALKANDINTLFNNELSSLEIRQKLLQTMSFIYVPGENTVTKEIDGHTITYREGLLKGEQNLVRGQTDLYRTIVDLFGLPIKDSDYLFGVHGMSTEPTYSIDNKTLDIVTDEFFGTVRNSNSYIIFNNITLEEIERIKLAIIKLKKNSDIAMNNNMYKSFK</sequence>
<dbReference type="OrthoDB" id="383681at2"/>
<evidence type="ECO:0000256" key="6">
    <source>
        <dbReference type="ARBA" id="ARBA00023136"/>
    </source>
</evidence>
<evidence type="ECO:0000256" key="7">
    <source>
        <dbReference type="SAM" id="Phobius"/>
    </source>
</evidence>
<dbReference type="PANTHER" id="PTHR47371:SF3">
    <property type="entry name" value="PHOSPHOGLYCEROL TRANSFERASE I"/>
    <property type="match status" value="1"/>
</dbReference>
<dbReference type="AlphaFoldDB" id="A0A449BCA0"/>
<dbReference type="InterPro" id="IPR050448">
    <property type="entry name" value="OpgB/LTA_synthase_biosynth"/>
</dbReference>
<dbReference type="SUPFAM" id="SSF53649">
    <property type="entry name" value="Alkaline phosphatase-like"/>
    <property type="match status" value="1"/>
</dbReference>
<reference evidence="9 10" key="1">
    <citation type="submission" date="2019-01" db="EMBL/GenBank/DDBJ databases">
        <authorList>
            <consortium name="Pathogen Informatics"/>
        </authorList>
    </citation>
    <scope>NUCLEOTIDE SEQUENCE [LARGE SCALE GENOMIC DNA]</scope>
    <source>
        <strain evidence="9 10">NCTC10138</strain>
    </source>
</reference>
<comment type="pathway">
    <text evidence="2">Cell wall biogenesis; lipoteichoic acid biosynthesis.</text>
</comment>
<evidence type="ECO:0000256" key="3">
    <source>
        <dbReference type="ARBA" id="ARBA00022475"/>
    </source>
</evidence>
<evidence type="ECO:0000313" key="10">
    <source>
        <dbReference type="Proteomes" id="UP000289841"/>
    </source>
</evidence>
<protein>
    <submittedName>
        <fullName evidence="9">Lipoteichoic acid synthase</fullName>
    </submittedName>
</protein>
<dbReference type="PANTHER" id="PTHR47371">
    <property type="entry name" value="LIPOTEICHOIC ACID SYNTHASE"/>
    <property type="match status" value="1"/>
</dbReference>
<evidence type="ECO:0000256" key="5">
    <source>
        <dbReference type="ARBA" id="ARBA00022989"/>
    </source>
</evidence>
<dbReference type="CDD" id="cd16015">
    <property type="entry name" value="LTA_synthase"/>
    <property type="match status" value="1"/>
</dbReference>
<dbReference type="STRING" id="1278311.GCA_000428705_01089"/>
<dbReference type="GO" id="GO:0005886">
    <property type="term" value="C:plasma membrane"/>
    <property type="evidence" value="ECO:0007669"/>
    <property type="project" value="UniProtKB-SubCell"/>
</dbReference>
<keyword evidence="10" id="KW-1185">Reference proteome</keyword>
<evidence type="ECO:0000259" key="8">
    <source>
        <dbReference type="Pfam" id="PF00884"/>
    </source>
</evidence>
<feature type="domain" description="Sulfatase N-terminal" evidence="8">
    <location>
        <begin position="293"/>
        <end position="574"/>
    </location>
</feature>
<feature type="transmembrane region" description="Helical" evidence="7">
    <location>
        <begin position="172"/>
        <end position="193"/>
    </location>
</feature>
<dbReference type="EMBL" id="LR215048">
    <property type="protein sequence ID" value="VEU80074.1"/>
    <property type="molecule type" value="Genomic_DNA"/>
</dbReference>
<organism evidence="9 10">
    <name type="scientific">Haploplasma axanthum</name>
    <name type="common">Acholeplasma axanthum</name>
    <dbReference type="NCBI Taxonomy" id="29552"/>
    <lineage>
        <taxon>Bacteria</taxon>
        <taxon>Bacillati</taxon>
        <taxon>Mycoplasmatota</taxon>
        <taxon>Mollicutes</taxon>
        <taxon>Acholeplasmatales</taxon>
        <taxon>Acholeplasmataceae</taxon>
        <taxon>Haploplasma</taxon>
    </lineage>
</organism>